<dbReference type="Pfam" id="PF13416">
    <property type="entry name" value="SBP_bac_8"/>
    <property type="match status" value="1"/>
</dbReference>
<keyword evidence="5" id="KW-0574">Periplasm</keyword>
<reference evidence="7 8" key="1">
    <citation type="submission" date="2019-06" db="EMBL/GenBank/DDBJ databases">
        <authorList>
            <person name="Li M."/>
        </authorList>
    </citation>
    <scope>NUCLEOTIDE SEQUENCE [LARGE SCALE GENOMIC DNA]</scope>
    <source>
        <strain evidence="7 8">BGMRC6574</strain>
    </source>
</reference>
<evidence type="ECO:0000256" key="2">
    <source>
        <dbReference type="ARBA" id="ARBA00008520"/>
    </source>
</evidence>
<comment type="subcellular location">
    <subcellularLocation>
        <location evidence="1">Periplasm</location>
    </subcellularLocation>
</comment>
<dbReference type="EMBL" id="VHLH01000020">
    <property type="protein sequence ID" value="TPW27554.1"/>
    <property type="molecule type" value="Genomic_DNA"/>
</dbReference>
<dbReference type="GO" id="GO:0042597">
    <property type="term" value="C:periplasmic space"/>
    <property type="evidence" value="ECO:0007669"/>
    <property type="project" value="UniProtKB-SubCell"/>
</dbReference>
<gene>
    <name evidence="7" type="ORF">FJU11_11205</name>
</gene>
<evidence type="ECO:0000313" key="8">
    <source>
        <dbReference type="Proteomes" id="UP000320314"/>
    </source>
</evidence>
<dbReference type="OrthoDB" id="2553001at2"/>
<comment type="caution">
    <text evidence="7">The sequence shown here is derived from an EMBL/GenBank/DDBJ whole genome shotgun (WGS) entry which is preliminary data.</text>
</comment>
<accession>A0A506U3E2</accession>
<name>A0A506U3E2_9HYPH</name>
<evidence type="ECO:0000256" key="1">
    <source>
        <dbReference type="ARBA" id="ARBA00004418"/>
    </source>
</evidence>
<evidence type="ECO:0000256" key="5">
    <source>
        <dbReference type="ARBA" id="ARBA00022764"/>
    </source>
</evidence>
<feature type="chain" id="PRO_5021268158" evidence="6">
    <location>
        <begin position="35"/>
        <end position="447"/>
    </location>
</feature>
<dbReference type="PANTHER" id="PTHR43649:SF34">
    <property type="entry name" value="ABC TRANSPORTER PERIPLASMIC-BINDING PROTEIN YCJN-RELATED"/>
    <property type="match status" value="1"/>
</dbReference>
<evidence type="ECO:0000256" key="6">
    <source>
        <dbReference type="SAM" id="SignalP"/>
    </source>
</evidence>
<proteinExistence type="inferred from homology"/>
<dbReference type="Gene3D" id="3.40.190.10">
    <property type="entry name" value="Periplasmic binding protein-like II"/>
    <property type="match status" value="1"/>
</dbReference>
<keyword evidence="8" id="KW-1185">Reference proteome</keyword>
<sequence>MNGFDFSMRASRTIAAAGVLGAVAFSVTPSVADAQTTVRMVLWPGPEGDAMQKVVRAYNNGQGKTDGISVDMVLLSRDDTFAKETTEIATRSSNVDIYFTATYNIGFFAQGLEPIDDIGIDKSKYFSAAIKGLTIDGKLYGVPLDVSNHFLYYRTDLVNRLLKDESWKKSYRDIARKVLGEARDPKKPSEWTADDYLATAAFFSRSENPDSPTRYGTALQAKTSPFNITLWDDLLWGLGGSWTGKDGKAALTSDAAHKAMSIYRTIYEKHYTSPDASQWEYGETNAALQSGSAAFAMQWSAAYADLTSKDKSPQIYDKIAVAPEPGDPHRTHVHTLAISLNKQSRHKDAARKWMAYLATPKAMTAYAQAGGIPSQPAVLKDNVKSNAAFAKIAENVRKYGYSLPTFTGTFQAMQSITEDLSSAWVGVDATDDALSKANDKLQSLLDR</sequence>
<evidence type="ECO:0000256" key="4">
    <source>
        <dbReference type="ARBA" id="ARBA00022729"/>
    </source>
</evidence>
<keyword evidence="3" id="KW-0813">Transport</keyword>
<organism evidence="7 8">
    <name type="scientific">Pararhizobium mangrovi</name>
    <dbReference type="NCBI Taxonomy" id="2590452"/>
    <lineage>
        <taxon>Bacteria</taxon>
        <taxon>Pseudomonadati</taxon>
        <taxon>Pseudomonadota</taxon>
        <taxon>Alphaproteobacteria</taxon>
        <taxon>Hyphomicrobiales</taxon>
        <taxon>Rhizobiaceae</taxon>
        <taxon>Rhizobium/Agrobacterium group</taxon>
        <taxon>Pararhizobium</taxon>
    </lineage>
</organism>
<dbReference type="Proteomes" id="UP000320314">
    <property type="component" value="Unassembled WGS sequence"/>
</dbReference>
<dbReference type="AlphaFoldDB" id="A0A506U3E2"/>
<comment type="similarity">
    <text evidence="2">Belongs to the bacterial solute-binding protein 1 family.</text>
</comment>
<dbReference type="InterPro" id="IPR006059">
    <property type="entry name" value="SBP"/>
</dbReference>
<protein>
    <submittedName>
        <fullName evidence="7">Extracellular solute-binding protein</fullName>
    </submittedName>
</protein>
<dbReference type="InterPro" id="IPR050490">
    <property type="entry name" value="Bact_solute-bd_prot1"/>
</dbReference>
<keyword evidence="4 6" id="KW-0732">Signal</keyword>
<evidence type="ECO:0000256" key="3">
    <source>
        <dbReference type="ARBA" id="ARBA00022448"/>
    </source>
</evidence>
<dbReference type="RefSeq" id="WP_141167147.1">
    <property type="nucleotide sequence ID" value="NZ_VHLH01000020.1"/>
</dbReference>
<evidence type="ECO:0000313" key="7">
    <source>
        <dbReference type="EMBL" id="TPW27554.1"/>
    </source>
</evidence>
<dbReference type="PANTHER" id="PTHR43649">
    <property type="entry name" value="ARABINOSE-BINDING PROTEIN-RELATED"/>
    <property type="match status" value="1"/>
</dbReference>
<feature type="signal peptide" evidence="6">
    <location>
        <begin position="1"/>
        <end position="34"/>
    </location>
</feature>
<dbReference type="SUPFAM" id="SSF53850">
    <property type="entry name" value="Periplasmic binding protein-like II"/>
    <property type="match status" value="1"/>
</dbReference>